<evidence type="ECO:0000313" key="2">
    <source>
        <dbReference type="Proteomes" id="UP000321249"/>
    </source>
</evidence>
<dbReference type="Proteomes" id="UP000321249">
    <property type="component" value="Unassembled WGS sequence"/>
</dbReference>
<dbReference type="OrthoDB" id="5489750at2"/>
<comment type="caution">
    <text evidence="1">The sequence shown here is derived from an EMBL/GenBank/DDBJ whole genome shotgun (WGS) entry which is preliminary data.</text>
</comment>
<sequence>MKFLLLLPVLALGACATESRPYNPVRDVRYSAIGADPFWQLTIGDDRIVLRVAADPATGQAPPDAIWPRTLPRIQDGVTTWQSDSGTASIEIEARPGPCGSDQGPTWRDSVTVRLAGRELTGCGGLLVPRARD</sequence>
<dbReference type="EMBL" id="VOQQ01000001">
    <property type="protein sequence ID" value="TXC62465.1"/>
    <property type="molecule type" value="Genomic_DNA"/>
</dbReference>
<organism evidence="1 2">
    <name type="scientific">Allosphingosinicella ginsenosidimutans</name>
    <dbReference type="NCBI Taxonomy" id="1176539"/>
    <lineage>
        <taxon>Bacteria</taxon>
        <taxon>Pseudomonadati</taxon>
        <taxon>Pseudomonadota</taxon>
        <taxon>Alphaproteobacteria</taxon>
        <taxon>Sphingomonadales</taxon>
        <taxon>Sphingomonadaceae</taxon>
        <taxon>Allosphingosinicella</taxon>
    </lineage>
</organism>
<name>A0A5C6TR99_9SPHN</name>
<keyword evidence="2" id="KW-1185">Reference proteome</keyword>
<gene>
    <name evidence="1" type="ORF">FRZ32_01615</name>
</gene>
<accession>A0A5C6TR99</accession>
<evidence type="ECO:0000313" key="1">
    <source>
        <dbReference type="EMBL" id="TXC62465.1"/>
    </source>
</evidence>
<proteinExistence type="predicted"/>
<protein>
    <submittedName>
        <fullName evidence="1">Uncharacterized protein</fullName>
    </submittedName>
</protein>
<dbReference type="AlphaFoldDB" id="A0A5C6TR99"/>
<dbReference type="RefSeq" id="WP_147041853.1">
    <property type="nucleotide sequence ID" value="NZ_BAABIR010000001.1"/>
</dbReference>
<reference evidence="1 2" key="1">
    <citation type="journal article" date="2015" name="J. Microbiol.">
        <title>Sphingosinicella ginsenosidimutans sp. nov., with ginsenoside converting activity.</title>
        <authorList>
            <person name="Kim J.K."/>
            <person name="Kang M.S."/>
            <person name="Park S.C."/>
            <person name="Kim K.M."/>
            <person name="Choi K."/>
            <person name="Yoon M.H."/>
            <person name="Im W.T."/>
        </authorList>
    </citation>
    <scope>NUCLEOTIDE SEQUENCE [LARGE SCALE GENOMIC DNA]</scope>
    <source>
        <strain evidence="1 2">BS-11</strain>
    </source>
</reference>
<dbReference type="PROSITE" id="PS51257">
    <property type="entry name" value="PROKAR_LIPOPROTEIN"/>
    <property type="match status" value="1"/>
</dbReference>